<protein>
    <submittedName>
        <fullName evidence="2">Uncharacterized protein</fullName>
    </submittedName>
</protein>
<name>A0AAN7C6V8_9PEZI</name>
<reference evidence="2" key="1">
    <citation type="journal article" date="2023" name="Mol. Phylogenet. Evol.">
        <title>Genome-scale phylogeny and comparative genomics of the fungal order Sordariales.</title>
        <authorList>
            <person name="Hensen N."/>
            <person name="Bonometti L."/>
            <person name="Westerberg I."/>
            <person name="Brannstrom I.O."/>
            <person name="Guillou S."/>
            <person name="Cros-Aarteil S."/>
            <person name="Calhoun S."/>
            <person name="Haridas S."/>
            <person name="Kuo A."/>
            <person name="Mondo S."/>
            <person name="Pangilinan J."/>
            <person name="Riley R."/>
            <person name="LaButti K."/>
            <person name="Andreopoulos B."/>
            <person name="Lipzen A."/>
            <person name="Chen C."/>
            <person name="Yan M."/>
            <person name="Daum C."/>
            <person name="Ng V."/>
            <person name="Clum A."/>
            <person name="Steindorff A."/>
            <person name="Ohm R.A."/>
            <person name="Martin F."/>
            <person name="Silar P."/>
            <person name="Natvig D.O."/>
            <person name="Lalanne C."/>
            <person name="Gautier V."/>
            <person name="Ament-Velasquez S.L."/>
            <person name="Kruys A."/>
            <person name="Hutchinson M.I."/>
            <person name="Powell A.J."/>
            <person name="Barry K."/>
            <person name="Miller A.N."/>
            <person name="Grigoriev I.V."/>
            <person name="Debuchy R."/>
            <person name="Gladieux P."/>
            <person name="Hiltunen Thoren M."/>
            <person name="Johannesson H."/>
        </authorList>
    </citation>
    <scope>NUCLEOTIDE SEQUENCE</scope>
    <source>
        <strain evidence="2">CBS 532.94</strain>
    </source>
</reference>
<sequence>MPDNSSSARPAPVTPAPPQPTEAERAREARMQEHWKRWAANADKDRSYPVVFDQPAGTNAAATAVITRMLGHAPKLSPVKRLPGLEDTASDLGNVQVSMVSAGTFAALKEKFQLKRITVMLPGNHERTAFIPGAAKSSSSN</sequence>
<evidence type="ECO:0000313" key="2">
    <source>
        <dbReference type="EMBL" id="KAK4236518.1"/>
    </source>
</evidence>
<proteinExistence type="predicted"/>
<evidence type="ECO:0000313" key="3">
    <source>
        <dbReference type="Proteomes" id="UP001303760"/>
    </source>
</evidence>
<gene>
    <name evidence="2" type="ORF">C8A03DRAFT_35558</name>
</gene>
<dbReference type="EMBL" id="MU860187">
    <property type="protein sequence ID" value="KAK4236518.1"/>
    <property type="molecule type" value="Genomic_DNA"/>
</dbReference>
<keyword evidence="3" id="KW-1185">Reference proteome</keyword>
<feature type="region of interest" description="Disordered" evidence="1">
    <location>
        <begin position="1"/>
        <end position="32"/>
    </location>
</feature>
<organism evidence="2 3">
    <name type="scientific">Achaetomium macrosporum</name>
    <dbReference type="NCBI Taxonomy" id="79813"/>
    <lineage>
        <taxon>Eukaryota</taxon>
        <taxon>Fungi</taxon>
        <taxon>Dikarya</taxon>
        <taxon>Ascomycota</taxon>
        <taxon>Pezizomycotina</taxon>
        <taxon>Sordariomycetes</taxon>
        <taxon>Sordariomycetidae</taxon>
        <taxon>Sordariales</taxon>
        <taxon>Chaetomiaceae</taxon>
        <taxon>Achaetomium</taxon>
    </lineage>
</organism>
<accession>A0AAN7C6V8</accession>
<dbReference type="AlphaFoldDB" id="A0AAN7C6V8"/>
<comment type="caution">
    <text evidence="2">The sequence shown here is derived from an EMBL/GenBank/DDBJ whole genome shotgun (WGS) entry which is preliminary data.</text>
</comment>
<reference evidence="2" key="2">
    <citation type="submission" date="2023-05" db="EMBL/GenBank/DDBJ databases">
        <authorList>
            <consortium name="Lawrence Berkeley National Laboratory"/>
            <person name="Steindorff A."/>
            <person name="Hensen N."/>
            <person name="Bonometti L."/>
            <person name="Westerberg I."/>
            <person name="Brannstrom I.O."/>
            <person name="Guillou S."/>
            <person name="Cros-Aarteil S."/>
            <person name="Calhoun S."/>
            <person name="Haridas S."/>
            <person name="Kuo A."/>
            <person name="Mondo S."/>
            <person name="Pangilinan J."/>
            <person name="Riley R."/>
            <person name="Labutti K."/>
            <person name="Andreopoulos B."/>
            <person name="Lipzen A."/>
            <person name="Chen C."/>
            <person name="Yanf M."/>
            <person name="Daum C."/>
            <person name="Ng V."/>
            <person name="Clum A."/>
            <person name="Ohm R."/>
            <person name="Martin F."/>
            <person name="Silar P."/>
            <person name="Natvig D."/>
            <person name="Lalanne C."/>
            <person name="Gautier V."/>
            <person name="Ament-Velasquez S.L."/>
            <person name="Kruys A."/>
            <person name="Hutchinson M.I."/>
            <person name="Powell A.J."/>
            <person name="Barry K."/>
            <person name="Miller A.N."/>
            <person name="Grigoriev I.V."/>
            <person name="Debuchy R."/>
            <person name="Gladieux P."/>
            <person name="Thoren M.H."/>
            <person name="Johannesson H."/>
        </authorList>
    </citation>
    <scope>NUCLEOTIDE SEQUENCE</scope>
    <source>
        <strain evidence="2">CBS 532.94</strain>
    </source>
</reference>
<feature type="compositionally biased region" description="Basic and acidic residues" evidence="1">
    <location>
        <begin position="22"/>
        <end position="32"/>
    </location>
</feature>
<evidence type="ECO:0000256" key="1">
    <source>
        <dbReference type="SAM" id="MobiDB-lite"/>
    </source>
</evidence>
<dbReference type="Proteomes" id="UP001303760">
    <property type="component" value="Unassembled WGS sequence"/>
</dbReference>